<dbReference type="AlphaFoldDB" id="A0AA51UGB0"/>
<accession>A0AA51UGB0</accession>
<gene>
    <name evidence="1" type="ORF">RE476_00810</name>
</gene>
<keyword evidence="2" id="KW-1185">Reference proteome</keyword>
<dbReference type="Pfam" id="PF06348">
    <property type="entry name" value="DUF1059"/>
    <property type="match status" value="1"/>
</dbReference>
<protein>
    <submittedName>
        <fullName evidence="1">DUF1059 domain-containing protein</fullName>
    </submittedName>
</protein>
<reference evidence="1" key="1">
    <citation type="submission" date="2023-08" db="EMBL/GenBank/DDBJ databases">
        <title>Methanolobus mangrovi sp. nov. and Methanolobus sediminis sp. nov, two novel methylotrophic methanogens isolated from mangrove sediments in China.</title>
        <authorList>
            <person name="Zhou J."/>
        </authorList>
    </citation>
    <scope>NUCLEOTIDE SEQUENCE</scope>
    <source>
        <strain evidence="1">FTZ2</strain>
    </source>
</reference>
<evidence type="ECO:0000313" key="1">
    <source>
        <dbReference type="EMBL" id="WMW22389.1"/>
    </source>
</evidence>
<dbReference type="KEGG" id="mmav:RE476_00810"/>
<dbReference type="RefSeq" id="WP_309308273.1">
    <property type="nucleotide sequence ID" value="NZ_CP133594.1"/>
</dbReference>
<dbReference type="InterPro" id="IPR009409">
    <property type="entry name" value="DUF1059"/>
</dbReference>
<dbReference type="Proteomes" id="UP001183006">
    <property type="component" value="Chromosome"/>
</dbReference>
<dbReference type="EMBL" id="CP133594">
    <property type="protein sequence ID" value="WMW22389.1"/>
    <property type="molecule type" value="Genomic_DNA"/>
</dbReference>
<organism evidence="1 2">
    <name type="scientific">Methanolobus mangrovi</name>
    <dbReference type="NCBI Taxonomy" id="3072977"/>
    <lineage>
        <taxon>Archaea</taxon>
        <taxon>Methanobacteriati</taxon>
        <taxon>Methanobacteriota</taxon>
        <taxon>Stenosarchaea group</taxon>
        <taxon>Methanomicrobia</taxon>
        <taxon>Methanosarcinales</taxon>
        <taxon>Methanosarcinaceae</taxon>
        <taxon>Methanolobus</taxon>
    </lineage>
</organism>
<proteinExistence type="predicted"/>
<dbReference type="GeneID" id="84228637"/>
<sequence length="75" mass="8489">MKMRMVKCSDVGICDCDYIALGYDIDEVEKNMLGHIETEHKDLLETMSESEAHNLNHRVSTFLGRSCGCGHLEMP</sequence>
<evidence type="ECO:0000313" key="2">
    <source>
        <dbReference type="Proteomes" id="UP001183006"/>
    </source>
</evidence>
<name>A0AA51UGB0_9EURY</name>